<evidence type="ECO:0000313" key="1">
    <source>
        <dbReference type="EMBL" id="KKK86385.1"/>
    </source>
</evidence>
<comment type="caution">
    <text evidence="1">The sequence shown here is derived from an EMBL/GenBank/DDBJ whole genome shotgun (WGS) entry which is preliminary data.</text>
</comment>
<gene>
    <name evidence="1" type="ORF">LCGC14_2763800</name>
</gene>
<dbReference type="AlphaFoldDB" id="A0A0F8ZK59"/>
<sequence length="28" mass="3207">AKDRVILKLAGFHGMVYSDVEENWENGK</sequence>
<name>A0A0F8ZK59_9ZZZZ</name>
<accession>A0A0F8ZK59</accession>
<proteinExistence type="predicted"/>
<protein>
    <submittedName>
        <fullName evidence="1">Uncharacterized protein</fullName>
    </submittedName>
</protein>
<dbReference type="EMBL" id="LAZR01050870">
    <property type="protein sequence ID" value="KKK86385.1"/>
    <property type="molecule type" value="Genomic_DNA"/>
</dbReference>
<organism evidence="1">
    <name type="scientific">marine sediment metagenome</name>
    <dbReference type="NCBI Taxonomy" id="412755"/>
    <lineage>
        <taxon>unclassified sequences</taxon>
        <taxon>metagenomes</taxon>
        <taxon>ecological metagenomes</taxon>
    </lineage>
</organism>
<reference evidence="1" key="1">
    <citation type="journal article" date="2015" name="Nature">
        <title>Complex archaea that bridge the gap between prokaryotes and eukaryotes.</title>
        <authorList>
            <person name="Spang A."/>
            <person name="Saw J.H."/>
            <person name="Jorgensen S.L."/>
            <person name="Zaremba-Niedzwiedzka K."/>
            <person name="Martijn J."/>
            <person name="Lind A.E."/>
            <person name="van Eijk R."/>
            <person name="Schleper C."/>
            <person name="Guy L."/>
            <person name="Ettema T.J."/>
        </authorList>
    </citation>
    <scope>NUCLEOTIDE SEQUENCE</scope>
</reference>
<feature type="non-terminal residue" evidence="1">
    <location>
        <position position="1"/>
    </location>
</feature>